<proteinExistence type="predicted"/>
<accession>A0AA35WXB1</accession>
<sequence>MVGMSGKASEPRRGQSSQQKKAAAGSLGSGGGSNKTQPPPEALHVANILGDSIYPDDLPHKMAQVMAMLPSCQEEEVCIALHDHDFDPEKAISALLDSDPHSRGQGEWTTKKGRRSKGGDGGSDFIIAPGDSRSSGRQGGGGVRGTNRAASQNVRENYGGSVSVGGEGGKGRGGGGERGRGSKGRGASGRGRSTSNKREKEEREGKKEERPRGERGEKGERGGKLRNRGPRGARARARAAAAETGRAGEERGREEKSHPLPVAAEAWDDEMDPQPSTEWEDHRKTAGSPAQPSPLEPSSAVADQTWDSEAESKGSQTLFPEAFTDPATSEIPGLPIPGLPTASSAQPTALAATSLGSLPHPTTPGSLPHQTTPGYLPRQMTPGSLPHQTTAGFLPQRPTPSLSSRLTAPVEFQTVASSVHSSRLHSRHKRLARSQIPSQPVEMPKGTYPEMSELGIAFGRLELQPQPTTTTSLSREPTSGPPSSSSSSQPQDGLLATPTSNEMRFQSDAVTTATLAYSTQFTEGSGVISIATTTNSYGGGLKKLEAPPGLPHPLTNPHTPTVVSSLAPSGSLPHSVVPSGHSVVPSGSLPHSVVPSGSLPHSVVPTGSLPHSAVSSGSLVVSGSSGSLPHTATLAHMVPLTTTGDSAVSTTRPLPSTTSGSKPGGSVGAMLPPETISLPPPPPPASLLTPIESASDHSKTTFTTAASTSQLLPQSFAATSSSGTTVGGASEHLLSQTTPTSSSVATPISKTLTAQSSHHHGNQQQLQTALQGGSKHNSLQQQQQAMIYPYMLQPPLVMPMSAYYDPEMSRYQAASAVSMAYYQHPTSSDPAMVTGMGRDHVGSGFTEGTGGGAGGGKFGGRAAEISTSVAPPHSQQQGVQQSQMGHAAAVFNPYYGGNVIYPMYHGYGMPGFSHSIPKPSGGFFVSGGWGQQLPDSVGGWV</sequence>
<feature type="compositionally biased region" description="Polar residues" evidence="1">
    <location>
        <begin position="644"/>
        <end position="654"/>
    </location>
</feature>
<evidence type="ECO:0000313" key="2">
    <source>
        <dbReference type="EMBL" id="CAI8030042.1"/>
    </source>
</evidence>
<feature type="region of interest" description="Disordered" evidence="1">
    <location>
        <begin position="753"/>
        <end position="781"/>
    </location>
</feature>
<feature type="region of interest" description="Disordered" evidence="1">
    <location>
        <begin position="644"/>
        <end position="706"/>
    </location>
</feature>
<comment type="caution">
    <text evidence="2">The sequence shown here is derived from an EMBL/GenBank/DDBJ whole genome shotgun (WGS) entry which is preliminary data.</text>
</comment>
<evidence type="ECO:0000313" key="3">
    <source>
        <dbReference type="Proteomes" id="UP001174909"/>
    </source>
</evidence>
<dbReference type="Proteomes" id="UP001174909">
    <property type="component" value="Unassembled WGS sequence"/>
</dbReference>
<feature type="region of interest" description="Disordered" evidence="1">
    <location>
        <begin position="95"/>
        <end position="404"/>
    </location>
</feature>
<gene>
    <name evidence="2" type="ORF">GBAR_LOCUS17024</name>
</gene>
<feature type="region of interest" description="Disordered" evidence="1">
    <location>
        <begin position="467"/>
        <end position="497"/>
    </location>
</feature>
<protein>
    <submittedName>
        <fullName evidence="2">Uncharacterized protein</fullName>
    </submittedName>
</protein>
<feature type="compositionally biased region" description="Basic and acidic residues" evidence="1">
    <location>
        <begin position="196"/>
        <end position="223"/>
    </location>
</feature>
<dbReference type="SUPFAM" id="SSF46934">
    <property type="entry name" value="UBA-like"/>
    <property type="match status" value="1"/>
</dbReference>
<name>A0AA35WXB1_GEOBA</name>
<feature type="compositionally biased region" description="Basic residues" evidence="1">
    <location>
        <begin position="422"/>
        <end position="432"/>
    </location>
</feature>
<dbReference type="AlphaFoldDB" id="A0AA35WXB1"/>
<reference evidence="2" key="1">
    <citation type="submission" date="2023-03" db="EMBL/GenBank/DDBJ databases">
        <authorList>
            <person name="Steffen K."/>
            <person name="Cardenas P."/>
        </authorList>
    </citation>
    <scope>NUCLEOTIDE SEQUENCE</scope>
</reference>
<feature type="region of interest" description="Disordered" evidence="1">
    <location>
        <begin position="418"/>
        <end position="447"/>
    </location>
</feature>
<dbReference type="Gene3D" id="1.10.8.10">
    <property type="entry name" value="DNA helicase RuvA subunit, C-terminal domain"/>
    <property type="match status" value="1"/>
</dbReference>
<dbReference type="InterPro" id="IPR009060">
    <property type="entry name" value="UBA-like_sf"/>
</dbReference>
<dbReference type="EMBL" id="CASHTH010002455">
    <property type="protein sequence ID" value="CAI8030042.1"/>
    <property type="molecule type" value="Genomic_DNA"/>
</dbReference>
<feature type="compositionally biased region" description="Basic residues" evidence="1">
    <location>
        <begin position="224"/>
        <end position="237"/>
    </location>
</feature>
<feature type="compositionally biased region" description="Polar residues" evidence="1">
    <location>
        <begin position="363"/>
        <end position="373"/>
    </location>
</feature>
<organism evidence="2 3">
    <name type="scientific">Geodia barretti</name>
    <name type="common">Barrett's horny sponge</name>
    <dbReference type="NCBI Taxonomy" id="519541"/>
    <lineage>
        <taxon>Eukaryota</taxon>
        <taxon>Metazoa</taxon>
        <taxon>Porifera</taxon>
        <taxon>Demospongiae</taxon>
        <taxon>Heteroscleromorpha</taxon>
        <taxon>Tetractinellida</taxon>
        <taxon>Astrophorina</taxon>
        <taxon>Geodiidae</taxon>
        <taxon>Geodia</taxon>
    </lineage>
</organism>
<feature type="region of interest" description="Disordered" evidence="1">
    <location>
        <begin position="1"/>
        <end position="44"/>
    </location>
</feature>
<feature type="compositionally biased region" description="Gly residues" evidence="1">
    <location>
        <begin position="162"/>
        <end position="174"/>
    </location>
</feature>
<feature type="compositionally biased region" description="Basic and acidic residues" evidence="1">
    <location>
        <begin position="246"/>
        <end position="258"/>
    </location>
</feature>
<evidence type="ECO:0000256" key="1">
    <source>
        <dbReference type="SAM" id="MobiDB-lite"/>
    </source>
</evidence>
<feature type="compositionally biased region" description="Low complexity" evidence="1">
    <location>
        <begin position="474"/>
        <end position="490"/>
    </location>
</feature>
<keyword evidence="3" id="KW-1185">Reference proteome</keyword>
<feature type="compositionally biased region" description="Polar residues" evidence="1">
    <location>
        <begin position="301"/>
        <end position="318"/>
    </location>
</feature>